<dbReference type="AlphaFoldDB" id="A0A6B2LHA6"/>
<accession>A0A6B2LHA6</accession>
<dbReference type="EMBL" id="GIBP01007454">
    <property type="protein sequence ID" value="NDV36423.1"/>
    <property type="molecule type" value="Transcribed_RNA"/>
</dbReference>
<dbReference type="InterPro" id="IPR032675">
    <property type="entry name" value="LRR_dom_sf"/>
</dbReference>
<name>A0A6B2LHA6_9EUKA</name>
<dbReference type="PANTHER" id="PTHR24114">
    <property type="entry name" value="LEUCINE RICH REPEAT FAMILY PROTEIN"/>
    <property type="match status" value="1"/>
</dbReference>
<sequence>MKYNTHLKYLGLSRNGIGPEGALLIAELITHNSSLKDLNLKDNSLGSSVVQIFQSLEKNTTLSSLELSYNQIGTEGFIGISQYLTNLSIKSLNLLNITPIVKLDGFKHLFKSLKHNTTLKSLILNGRELQIVKGGQFIDKYMIKNSTLSNLDMLEIRTHFTNIQSFPDVEHIRLKYLLDNQSLTSLNIDCNHFGTENVLELLKALTYNTTLRKLSII</sequence>
<protein>
    <submittedName>
        <fullName evidence="1">Uncharacterized protein</fullName>
    </submittedName>
</protein>
<dbReference type="SUPFAM" id="SSF52047">
    <property type="entry name" value="RNI-like"/>
    <property type="match status" value="1"/>
</dbReference>
<reference evidence="1" key="1">
    <citation type="journal article" date="2020" name="J. Eukaryot. Microbiol.">
        <title>De novo Sequencing, Assembly and Annotation of the Transcriptome for the Free-Living Testate Amoeba Arcella intermedia.</title>
        <authorList>
            <person name="Ribeiro G.M."/>
            <person name="Porfirio-Sousa A.L."/>
            <person name="Maurer-Alcala X.X."/>
            <person name="Katz L.A."/>
            <person name="Lahr D.J.G."/>
        </authorList>
    </citation>
    <scope>NUCLEOTIDE SEQUENCE</scope>
</reference>
<dbReference type="Gene3D" id="3.80.10.10">
    <property type="entry name" value="Ribonuclease Inhibitor"/>
    <property type="match status" value="3"/>
</dbReference>
<evidence type="ECO:0000313" key="1">
    <source>
        <dbReference type="EMBL" id="NDV36423.1"/>
    </source>
</evidence>
<organism evidence="1">
    <name type="scientific">Arcella intermedia</name>
    <dbReference type="NCBI Taxonomy" id="1963864"/>
    <lineage>
        <taxon>Eukaryota</taxon>
        <taxon>Amoebozoa</taxon>
        <taxon>Tubulinea</taxon>
        <taxon>Elardia</taxon>
        <taxon>Arcellinida</taxon>
        <taxon>Sphaerothecina</taxon>
        <taxon>Arcellidae</taxon>
        <taxon>Arcella</taxon>
    </lineage>
</organism>
<dbReference type="InterPro" id="IPR001611">
    <property type="entry name" value="Leu-rich_rpt"/>
</dbReference>
<dbReference type="InterPro" id="IPR052394">
    <property type="entry name" value="LRR-containing"/>
</dbReference>
<dbReference type="SMART" id="SM00368">
    <property type="entry name" value="LRR_RI"/>
    <property type="match status" value="4"/>
</dbReference>
<dbReference type="Pfam" id="PF13516">
    <property type="entry name" value="LRR_6"/>
    <property type="match status" value="4"/>
</dbReference>
<dbReference type="PANTHER" id="PTHR24114:SF2">
    <property type="entry name" value="F-BOX DOMAIN-CONTAINING PROTEIN-RELATED"/>
    <property type="match status" value="1"/>
</dbReference>
<proteinExistence type="predicted"/>